<reference evidence="13" key="1">
    <citation type="submission" date="2016-11" db="UniProtKB">
        <authorList>
            <consortium name="WormBaseParasite"/>
        </authorList>
    </citation>
    <scope>IDENTIFICATION</scope>
</reference>
<keyword evidence="10" id="KW-0732">Signal</keyword>
<dbReference type="PANTHER" id="PTHR10519">
    <property type="entry name" value="GABA-B RECEPTOR"/>
    <property type="match status" value="1"/>
</dbReference>
<organism evidence="12 13">
    <name type="scientific">Macrostomum lignano</name>
    <dbReference type="NCBI Taxonomy" id="282301"/>
    <lineage>
        <taxon>Eukaryota</taxon>
        <taxon>Metazoa</taxon>
        <taxon>Spiralia</taxon>
        <taxon>Lophotrochozoa</taxon>
        <taxon>Platyhelminthes</taxon>
        <taxon>Rhabditophora</taxon>
        <taxon>Macrostomorpha</taxon>
        <taxon>Macrostomida</taxon>
        <taxon>Macrostomidae</taxon>
        <taxon>Macrostomum</taxon>
    </lineage>
</organism>
<evidence type="ECO:0000313" key="12">
    <source>
        <dbReference type="Proteomes" id="UP000095280"/>
    </source>
</evidence>
<keyword evidence="2 9" id="KW-0812">Transmembrane</keyword>
<dbReference type="GO" id="GO:0004965">
    <property type="term" value="F:G protein-coupled GABA receptor activity"/>
    <property type="evidence" value="ECO:0007669"/>
    <property type="project" value="InterPro"/>
</dbReference>
<keyword evidence="12" id="KW-1185">Reference proteome</keyword>
<feature type="domain" description="G-protein coupled receptors family 3 profile" evidence="11">
    <location>
        <begin position="1"/>
        <end position="86"/>
    </location>
</feature>
<dbReference type="InterPro" id="IPR017978">
    <property type="entry name" value="GPCR_3_C"/>
</dbReference>
<protein>
    <submittedName>
        <fullName evidence="13">G_PROTEIN_RECEP_F3_4 domain-containing protein</fullName>
    </submittedName>
</protein>
<feature type="transmembrane region" description="Helical" evidence="9">
    <location>
        <begin position="58"/>
        <end position="79"/>
    </location>
</feature>
<dbReference type="AlphaFoldDB" id="A0A1I8I116"/>
<evidence type="ECO:0000256" key="2">
    <source>
        <dbReference type="ARBA" id="ARBA00022692"/>
    </source>
</evidence>
<keyword evidence="8" id="KW-0807">Transducer</keyword>
<evidence type="ECO:0000256" key="4">
    <source>
        <dbReference type="ARBA" id="ARBA00023040"/>
    </source>
</evidence>
<evidence type="ECO:0000256" key="3">
    <source>
        <dbReference type="ARBA" id="ARBA00022989"/>
    </source>
</evidence>
<comment type="subcellular location">
    <subcellularLocation>
        <location evidence="1">Membrane</location>
        <topology evidence="1">Multi-pass membrane protein</topology>
    </subcellularLocation>
</comment>
<keyword evidence="7" id="KW-0325">Glycoprotein</keyword>
<evidence type="ECO:0000259" key="11">
    <source>
        <dbReference type="PROSITE" id="PS50259"/>
    </source>
</evidence>
<accession>A0A1I8I116</accession>
<evidence type="ECO:0000256" key="9">
    <source>
        <dbReference type="SAM" id="Phobius"/>
    </source>
</evidence>
<evidence type="ECO:0000256" key="7">
    <source>
        <dbReference type="ARBA" id="ARBA00023180"/>
    </source>
</evidence>
<proteinExistence type="predicted"/>
<dbReference type="GO" id="GO:0007214">
    <property type="term" value="P:gamma-aminobutyric acid signaling pathway"/>
    <property type="evidence" value="ECO:0007669"/>
    <property type="project" value="TreeGrafter"/>
</dbReference>
<dbReference type="PROSITE" id="PS50259">
    <property type="entry name" value="G_PROTEIN_RECEP_F3_4"/>
    <property type="match status" value="1"/>
</dbReference>
<sequence length="112" mass="11756">MTGLMLVVALIFAWETRGVQLEALNDSKTIGVCVYNTTVMGLIGVALLFVLPDSGQNLRVILLAACIILCATTTLLLVFGSKVYLLAKFGPAVVERMAAAKGSVGLAMASRP</sequence>
<evidence type="ECO:0000256" key="5">
    <source>
        <dbReference type="ARBA" id="ARBA00023136"/>
    </source>
</evidence>
<dbReference type="Proteomes" id="UP000095280">
    <property type="component" value="Unplaced"/>
</dbReference>
<evidence type="ECO:0000313" key="13">
    <source>
        <dbReference type="WBParaSite" id="maker-uti_cns_0009121-snap-gene-0.3-mRNA-1"/>
    </source>
</evidence>
<keyword evidence="3 9" id="KW-1133">Transmembrane helix</keyword>
<evidence type="ECO:0000256" key="8">
    <source>
        <dbReference type="ARBA" id="ARBA00023224"/>
    </source>
</evidence>
<keyword evidence="5 9" id="KW-0472">Membrane</keyword>
<name>A0A1I8I116_9PLAT</name>
<dbReference type="GO" id="GO:0038039">
    <property type="term" value="C:G protein-coupled receptor heterodimeric complex"/>
    <property type="evidence" value="ECO:0007669"/>
    <property type="project" value="TreeGrafter"/>
</dbReference>
<evidence type="ECO:0000256" key="1">
    <source>
        <dbReference type="ARBA" id="ARBA00004141"/>
    </source>
</evidence>
<dbReference type="Pfam" id="PF00003">
    <property type="entry name" value="7tm_3"/>
    <property type="match status" value="1"/>
</dbReference>
<feature type="transmembrane region" description="Helical" evidence="9">
    <location>
        <begin position="34"/>
        <end position="51"/>
    </location>
</feature>
<keyword evidence="6" id="KW-0675">Receptor</keyword>
<dbReference type="InterPro" id="IPR002455">
    <property type="entry name" value="GPCR3_GABA-B"/>
</dbReference>
<dbReference type="PRINTS" id="PR01176">
    <property type="entry name" value="GABABRECEPTR"/>
</dbReference>
<keyword evidence="4" id="KW-0297">G-protein coupled receptor</keyword>
<feature type="signal peptide" evidence="10">
    <location>
        <begin position="1"/>
        <end position="18"/>
    </location>
</feature>
<dbReference type="PANTHER" id="PTHR10519:SF74">
    <property type="entry name" value="GAMMA-AMINOBUTYRIC ACID TYPE B RECEPTOR SUBUNIT 2"/>
    <property type="match status" value="1"/>
</dbReference>
<feature type="chain" id="PRO_5009320691" evidence="10">
    <location>
        <begin position="19"/>
        <end position="112"/>
    </location>
</feature>
<evidence type="ECO:0000256" key="6">
    <source>
        <dbReference type="ARBA" id="ARBA00023170"/>
    </source>
</evidence>
<dbReference type="WBParaSite" id="maker-uti_cns_0009121-snap-gene-0.3-mRNA-1">
    <property type="protein sequence ID" value="maker-uti_cns_0009121-snap-gene-0.3-mRNA-1"/>
    <property type="gene ID" value="maker-uti_cns_0009121-snap-gene-0.3"/>
</dbReference>
<evidence type="ECO:0000256" key="10">
    <source>
        <dbReference type="SAM" id="SignalP"/>
    </source>
</evidence>